<feature type="signal peptide" evidence="9">
    <location>
        <begin position="1"/>
        <end position="25"/>
    </location>
</feature>
<accession>A0ABT6F9G5</accession>
<dbReference type="PANTHER" id="PTHR33908:SF11">
    <property type="entry name" value="MEMBRANE PROTEIN"/>
    <property type="match status" value="1"/>
</dbReference>
<keyword evidence="6 8" id="KW-1133">Transmembrane helix</keyword>
<name>A0ABT6F9G5_9BACT</name>
<protein>
    <submittedName>
        <fullName evidence="11">Glycosyltransferase family 39 protein</fullName>
        <ecNumber evidence="11">2.4.-.-</ecNumber>
    </submittedName>
</protein>
<dbReference type="InterPro" id="IPR038731">
    <property type="entry name" value="RgtA/B/C-like"/>
</dbReference>
<evidence type="ECO:0000256" key="2">
    <source>
        <dbReference type="ARBA" id="ARBA00022475"/>
    </source>
</evidence>
<dbReference type="Pfam" id="PF13231">
    <property type="entry name" value="PMT_2"/>
    <property type="match status" value="1"/>
</dbReference>
<keyword evidence="5 8" id="KW-0812">Transmembrane</keyword>
<feature type="transmembrane region" description="Helical" evidence="8">
    <location>
        <begin position="337"/>
        <end position="357"/>
    </location>
</feature>
<evidence type="ECO:0000256" key="3">
    <source>
        <dbReference type="ARBA" id="ARBA00022676"/>
    </source>
</evidence>
<dbReference type="EMBL" id="JARRAG010000002">
    <property type="protein sequence ID" value="MDG3004206.1"/>
    <property type="molecule type" value="Genomic_DNA"/>
</dbReference>
<keyword evidence="2" id="KW-1003">Cell membrane</keyword>
<dbReference type="RefSeq" id="WP_277860567.1">
    <property type="nucleotide sequence ID" value="NZ_JARRAG010000002.1"/>
</dbReference>
<feature type="domain" description="Glycosyltransferase RgtA/B/C/D-like" evidence="10">
    <location>
        <begin position="85"/>
        <end position="221"/>
    </location>
</feature>
<keyword evidence="12" id="KW-1185">Reference proteome</keyword>
<keyword evidence="9" id="KW-0732">Signal</keyword>
<dbReference type="EC" id="2.4.-.-" evidence="11"/>
<reference evidence="11 12" key="1">
    <citation type="submission" date="2023-03" db="EMBL/GenBank/DDBJ databases">
        <title>Paludisphaera mucosa sp. nov. a novel planctomycete from northern fen.</title>
        <authorList>
            <person name="Ivanova A."/>
        </authorList>
    </citation>
    <scope>NUCLEOTIDE SEQUENCE [LARGE SCALE GENOMIC DNA]</scope>
    <source>
        <strain evidence="11 12">Pla2</strain>
    </source>
</reference>
<sequence>MTPARHALRIALLTAFAAALLGRLAATTEVMYADGLRYVAAAQAVVRGDWTASVVRSVDHPAYPIAVAAAHRLLGLDDGPQGWQTAAQAVSVLAGAALVAPLYLVALELFGPTSAWLACLLTFLVPTTGHVMADVLSESLFLLFWTWGCWSALRFFREGATSWLAPTIACAAAAYLTRPEGLLLPAALAATLALTPLAARLRLPRPAWIRASALVIVGPVLLVGPYVAIKGGVGTKPAVARLLGTAPKSSATAVERERPLDPDQTALKAFAVAWRGMFRAVQAAVTTPLLALAAFGLIFRGPARDPGQARGRLFVAMYSGLWMLALVRLYATGGYCTPRHALILAFPLIAAAAHGLVRLAGRIADRLPTTATDARRLAPRLTYAACLALVAGVWGPQTLAPINADYNGYRAAGDWLAAHAPPDAKVFDLKGWALYYGRRPGYSFADFPAADGDPNLRYLVAHDAFLIGEWPYCQAVRDHVAGRPPIASFPPTRRKGVAQVHVFELTPALARSEPAATH</sequence>
<keyword evidence="7 8" id="KW-0472">Membrane</keyword>
<evidence type="ECO:0000313" key="12">
    <source>
        <dbReference type="Proteomes" id="UP001216907"/>
    </source>
</evidence>
<evidence type="ECO:0000256" key="5">
    <source>
        <dbReference type="ARBA" id="ARBA00022692"/>
    </source>
</evidence>
<gene>
    <name evidence="11" type="ORF">PZE19_10500</name>
</gene>
<dbReference type="InterPro" id="IPR050297">
    <property type="entry name" value="LipidA_mod_glycosyltrf_83"/>
</dbReference>
<evidence type="ECO:0000256" key="8">
    <source>
        <dbReference type="SAM" id="Phobius"/>
    </source>
</evidence>
<evidence type="ECO:0000256" key="6">
    <source>
        <dbReference type="ARBA" id="ARBA00022989"/>
    </source>
</evidence>
<proteinExistence type="predicted"/>
<dbReference type="PANTHER" id="PTHR33908">
    <property type="entry name" value="MANNOSYLTRANSFERASE YKCB-RELATED"/>
    <property type="match status" value="1"/>
</dbReference>
<evidence type="ECO:0000259" key="10">
    <source>
        <dbReference type="Pfam" id="PF13231"/>
    </source>
</evidence>
<comment type="caution">
    <text evidence="11">The sequence shown here is derived from an EMBL/GenBank/DDBJ whole genome shotgun (WGS) entry which is preliminary data.</text>
</comment>
<evidence type="ECO:0000313" key="11">
    <source>
        <dbReference type="EMBL" id="MDG3004206.1"/>
    </source>
</evidence>
<feature type="transmembrane region" description="Helical" evidence="8">
    <location>
        <begin position="377"/>
        <end position="395"/>
    </location>
</feature>
<keyword evidence="4 11" id="KW-0808">Transferase</keyword>
<evidence type="ECO:0000256" key="7">
    <source>
        <dbReference type="ARBA" id="ARBA00023136"/>
    </source>
</evidence>
<comment type="subcellular location">
    <subcellularLocation>
        <location evidence="1">Cell membrane</location>
        <topology evidence="1">Multi-pass membrane protein</topology>
    </subcellularLocation>
</comment>
<organism evidence="11 12">
    <name type="scientific">Paludisphaera mucosa</name>
    <dbReference type="NCBI Taxonomy" id="3030827"/>
    <lineage>
        <taxon>Bacteria</taxon>
        <taxon>Pseudomonadati</taxon>
        <taxon>Planctomycetota</taxon>
        <taxon>Planctomycetia</taxon>
        <taxon>Isosphaerales</taxon>
        <taxon>Isosphaeraceae</taxon>
        <taxon>Paludisphaera</taxon>
    </lineage>
</organism>
<feature type="transmembrane region" description="Helical" evidence="8">
    <location>
        <begin position="86"/>
        <end position="106"/>
    </location>
</feature>
<dbReference type="Proteomes" id="UP001216907">
    <property type="component" value="Unassembled WGS sequence"/>
</dbReference>
<evidence type="ECO:0000256" key="4">
    <source>
        <dbReference type="ARBA" id="ARBA00022679"/>
    </source>
</evidence>
<feature type="transmembrane region" description="Helical" evidence="8">
    <location>
        <begin position="182"/>
        <end position="199"/>
    </location>
</feature>
<feature type="transmembrane region" description="Helical" evidence="8">
    <location>
        <begin position="211"/>
        <end position="229"/>
    </location>
</feature>
<feature type="transmembrane region" description="Helical" evidence="8">
    <location>
        <begin position="113"/>
        <end position="129"/>
    </location>
</feature>
<feature type="transmembrane region" description="Helical" evidence="8">
    <location>
        <begin position="311"/>
        <end position="331"/>
    </location>
</feature>
<keyword evidence="3 11" id="KW-0328">Glycosyltransferase</keyword>
<evidence type="ECO:0000256" key="1">
    <source>
        <dbReference type="ARBA" id="ARBA00004651"/>
    </source>
</evidence>
<feature type="chain" id="PRO_5045093592" evidence="9">
    <location>
        <begin position="26"/>
        <end position="518"/>
    </location>
</feature>
<feature type="transmembrane region" description="Helical" evidence="8">
    <location>
        <begin position="280"/>
        <end position="299"/>
    </location>
</feature>
<evidence type="ECO:0000256" key="9">
    <source>
        <dbReference type="SAM" id="SignalP"/>
    </source>
</evidence>
<dbReference type="GO" id="GO:0016757">
    <property type="term" value="F:glycosyltransferase activity"/>
    <property type="evidence" value="ECO:0007669"/>
    <property type="project" value="UniProtKB-KW"/>
</dbReference>